<dbReference type="AlphaFoldDB" id="A0A6C1B1F3"/>
<reference evidence="2 3" key="1">
    <citation type="submission" date="2020-02" db="EMBL/GenBank/DDBJ databases">
        <title>Nitrogenibacter mangrovi gen. nov., sp. nov. isolated from mangrove sediment, a denitrifying betaproteobacterium.</title>
        <authorList>
            <person name="Liao H."/>
            <person name="Tian Y."/>
        </authorList>
    </citation>
    <scope>NUCLEOTIDE SEQUENCE [LARGE SCALE GENOMIC DNA]</scope>
    <source>
        <strain evidence="2 3">M9-3-2</strain>
    </source>
</reference>
<name>A0A6C1B1F3_9RHOO</name>
<dbReference type="NCBIfam" id="TIGR02532">
    <property type="entry name" value="IV_pilin_GFxxxE"/>
    <property type="match status" value="1"/>
</dbReference>
<evidence type="ECO:0000313" key="3">
    <source>
        <dbReference type="Proteomes" id="UP000501991"/>
    </source>
</evidence>
<proteinExistence type="predicted"/>
<protein>
    <submittedName>
        <fullName evidence="2">Type IV pilus modification protein PilV</fullName>
    </submittedName>
</protein>
<keyword evidence="3" id="KW-1185">Reference proteome</keyword>
<sequence length="163" mass="17248">MPMTHRHPRRHQGGFSLIEALVAMVVLSLGLLGLASLQINALRYNQVSQLRSQAATFAYQMLDTMRASGDAAKNGEFDVTLTGTISGTSAAASEVTAWKTNLAATSVGLPSGQGSICRTNTPDPTVACTGAGDYVMITVQWNEADDQGSRTAQTFQLVSQVVK</sequence>
<dbReference type="RefSeq" id="WP_173764358.1">
    <property type="nucleotide sequence ID" value="NZ_CP048836.1"/>
</dbReference>
<evidence type="ECO:0000313" key="2">
    <source>
        <dbReference type="EMBL" id="QID17193.1"/>
    </source>
</evidence>
<dbReference type="EMBL" id="CP048836">
    <property type="protein sequence ID" value="QID17193.1"/>
    <property type="molecule type" value="Genomic_DNA"/>
</dbReference>
<dbReference type="InterPro" id="IPR012902">
    <property type="entry name" value="N_methyl_site"/>
</dbReference>
<dbReference type="Pfam" id="PF07963">
    <property type="entry name" value="N_methyl"/>
    <property type="match status" value="1"/>
</dbReference>
<keyword evidence="1" id="KW-0812">Transmembrane</keyword>
<dbReference type="InterPro" id="IPR013362">
    <property type="entry name" value="Pilus_4_PilV"/>
</dbReference>
<accession>A0A6C1B1F3</accession>
<gene>
    <name evidence="2" type="primary">pilV</name>
    <name evidence="2" type="ORF">G3580_05770</name>
</gene>
<dbReference type="Proteomes" id="UP000501991">
    <property type="component" value="Chromosome"/>
</dbReference>
<dbReference type="KEGG" id="azq:G3580_05770"/>
<dbReference type="NCBIfam" id="TIGR02523">
    <property type="entry name" value="type_IV_pilV"/>
    <property type="match status" value="1"/>
</dbReference>
<feature type="transmembrane region" description="Helical" evidence="1">
    <location>
        <begin position="20"/>
        <end position="42"/>
    </location>
</feature>
<keyword evidence="1" id="KW-0472">Membrane</keyword>
<organism evidence="2 3">
    <name type="scientific">Nitrogeniibacter mangrovi</name>
    <dbReference type="NCBI Taxonomy" id="2016596"/>
    <lineage>
        <taxon>Bacteria</taxon>
        <taxon>Pseudomonadati</taxon>
        <taxon>Pseudomonadota</taxon>
        <taxon>Betaproteobacteria</taxon>
        <taxon>Rhodocyclales</taxon>
        <taxon>Zoogloeaceae</taxon>
        <taxon>Nitrogeniibacter</taxon>
    </lineage>
</organism>
<keyword evidence="1" id="KW-1133">Transmembrane helix</keyword>
<evidence type="ECO:0000256" key="1">
    <source>
        <dbReference type="SAM" id="Phobius"/>
    </source>
</evidence>